<keyword evidence="1" id="KW-0812">Transmembrane</keyword>
<organism evidence="2 3">
    <name type="scientific">Thauera aminoaromatica</name>
    <dbReference type="NCBI Taxonomy" id="164330"/>
    <lineage>
        <taxon>Bacteria</taxon>
        <taxon>Pseudomonadati</taxon>
        <taxon>Pseudomonadota</taxon>
        <taxon>Betaproteobacteria</taxon>
        <taxon>Rhodocyclales</taxon>
        <taxon>Zoogloeaceae</taxon>
        <taxon>Thauera</taxon>
    </lineage>
</organism>
<dbReference type="RefSeq" id="WP_276663135.1">
    <property type="nucleotide sequence ID" value="NZ_SSFD01000416.1"/>
</dbReference>
<evidence type="ECO:0000313" key="3">
    <source>
        <dbReference type="Proteomes" id="UP000321192"/>
    </source>
</evidence>
<gene>
    <name evidence="2" type="ORF">E6Q80_24475</name>
</gene>
<dbReference type="EMBL" id="SSFD01000416">
    <property type="protein sequence ID" value="TXH77594.1"/>
    <property type="molecule type" value="Genomic_DNA"/>
</dbReference>
<dbReference type="AlphaFoldDB" id="A0A5C7S175"/>
<protein>
    <submittedName>
        <fullName evidence="2">Uncharacterized protein</fullName>
    </submittedName>
</protein>
<evidence type="ECO:0000313" key="2">
    <source>
        <dbReference type="EMBL" id="TXH77594.1"/>
    </source>
</evidence>
<evidence type="ECO:0000256" key="1">
    <source>
        <dbReference type="SAM" id="Phobius"/>
    </source>
</evidence>
<keyword evidence="1" id="KW-0472">Membrane</keyword>
<keyword evidence="1" id="KW-1133">Transmembrane helix</keyword>
<comment type="caution">
    <text evidence="2">The sequence shown here is derived from an EMBL/GenBank/DDBJ whole genome shotgun (WGS) entry which is preliminary data.</text>
</comment>
<accession>A0A5C7S175</accession>
<sequence length="217" mass="24046">MIWFLAACCVILYIAMGFVLRPMGLQPLWLQFTYSCRQFEAIYRPWTELQKQRYALHFKLDYAFLLLYGPLGYFLAIGASPLAHSPNSVIQAVAPVIMPLAAAADAVENVLHQWMIRTIRTRSLPDAVVLAAGVVATTKWVLFGLFLLMLASACHDLASPARRPSALTPAVHSIRNSPRKVNPARLVGRSISHAVRGLDQNQNGGHVFHLAETSRLS</sequence>
<feature type="transmembrane region" description="Helical" evidence="1">
    <location>
        <begin position="62"/>
        <end position="82"/>
    </location>
</feature>
<proteinExistence type="predicted"/>
<name>A0A5C7S175_THASP</name>
<feature type="transmembrane region" description="Helical" evidence="1">
    <location>
        <begin position="127"/>
        <end position="153"/>
    </location>
</feature>
<dbReference type="Proteomes" id="UP000321192">
    <property type="component" value="Unassembled WGS sequence"/>
</dbReference>
<reference evidence="2 3" key="1">
    <citation type="submission" date="2018-09" db="EMBL/GenBank/DDBJ databases">
        <title>Metagenome Assembled Genomes from an Advanced Water Purification Facility.</title>
        <authorList>
            <person name="Stamps B.W."/>
            <person name="Spear J.R."/>
        </authorList>
    </citation>
    <scope>NUCLEOTIDE SEQUENCE [LARGE SCALE GENOMIC DNA]</scope>
    <source>
        <strain evidence="2">Bin_27_1</strain>
    </source>
</reference>